<dbReference type="GeneID" id="94351529"/>
<sequence length="88" mass="9836">MTCWKEHRGNLLLLVPEVVGQVGVYGQFNTVTHGHVLRLVVCLFGVKESQRFVASRTKPRLVVHIHITDDRVLTIQDVACEGMGQIEG</sequence>
<name>A0A976NZG6_BRELC</name>
<gene>
    <name evidence="1" type="ORF">CCR75_007801</name>
</gene>
<dbReference type="AlphaFoldDB" id="A0A976NZG6"/>
<dbReference type="Proteomes" id="UP000294530">
    <property type="component" value="Unassembled WGS sequence"/>
</dbReference>
<organism evidence="1 2">
    <name type="scientific">Bremia lactucae</name>
    <name type="common">Lettuce downy mildew</name>
    <dbReference type="NCBI Taxonomy" id="4779"/>
    <lineage>
        <taxon>Eukaryota</taxon>
        <taxon>Sar</taxon>
        <taxon>Stramenopiles</taxon>
        <taxon>Oomycota</taxon>
        <taxon>Peronosporomycetes</taxon>
        <taxon>Peronosporales</taxon>
        <taxon>Peronosporaceae</taxon>
        <taxon>Bremia</taxon>
    </lineage>
</organism>
<dbReference type="KEGG" id="blac:94351529"/>
<keyword evidence="2" id="KW-1185">Reference proteome</keyword>
<accession>A0A976NZG6</accession>
<dbReference type="EMBL" id="SHOA02000018">
    <property type="protein sequence ID" value="TDH73778.1"/>
    <property type="molecule type" value="Genomic_DNA"/>
</dbReference>
<comment type="caution">
    <text evidence="1">The sequence shown here is derived from an EMBL/GenBank/DDBJ whole genome shotgun (WGS) entry which is preliminary data.</text>
</comment>
<proteinExistence type="predicted"/>
<evidence type="ECO:0000313" key="2">
    <source>
        <dbReference type="Proteomes" id="UP000294530"/>
    </source>
</evidence>
<reference evidence="1 2" key="1">
    <citation type="journal article" date="2021" name="Genome Biol.">
        <title>AFLAP: assembly-free linkage analysis pipeline using k-mers from genome sequencing data.</title>
        <authorList>
            <person name="Fletcher K."/>
            <person name="Zhang L."/>
            <person name="Gil J."/>
            <person name="Han R."/>
            <person name="Cavanaugh K."/>
            <person name="Michelmore R."/>
        </authorList>
    </citation>
    <scope>NUCLEOTIDE SEQUENCE [LARGE SCALE GENOMIC DNA]</scope>
    <source>
        <strain evidence="1 2">SF5</strain>
    </source>
</reference>
<evidence type="ECO:0000313" key="1">
    <source>
        <dbReference type="EMBL" id="TDH73778.1"/>
    </source>
</evidence>
<dbReference type="RefSeq" id="XP_067823276.1">
    <property type="nucleotide sequence ID" value="XM_067965858.1"/>
</dbReference>
<protein>
    <submittedName>
        <fullName evidence="1">Uncharacterized protein</fullName>
    </submittedName>
</protein>